<feature type="region of interest" description="Disordered" evidence="3">
    <location>
        <begin position="188"/>
        <end position="208"/>
    </location>
</feature>
<evidence type="ECO:0000259" key="4">
    <source>
        <dbReference type="Pfam" id="PF01625"/>
    </source>
</evidence>
<name>A0ABD6D6V5_9EURY</name>
<gene>
    <name evidence="5" type="ORF">ACFSBW_08145</name>
</gene>
<dbReference type="EC" id="1.8.4.11" evidence="1"/>
<evidence type="ECO:0000256" key="3">
    <source>
        <dbReference type="SAM" id="MobiDB-lite"/>
    </source>
</evidence>
<dbReference type="AlphaFoldDB" id="A0ABD6D6V5"/>
<dbReference type="Proteomes" id="UP001597052">
    <property type="component" value="Unassembled WGS sequence"/>
</dbReference>
<feature type="domain" description="Peptide methionine sulphoxide reductase MsrA" evidence="4">
    <location>
        <begin position="23"/>
        <end position="154"/>
    </location>
</feature>
<dbReference type="PANTHER" id="PTHR43774:SF1">
    <property type="entry name" value="PEPTIDE METHIONINE SULFOXIDE REDUCTASE MSRA 2"/>
    <property type="match status" value="1"/>
</dbReference>
<evidence type="ECO:0000256" key="1">
    <source>
        <dbReference type="ARBA" id="ARBA00012502"/>
    </source>
</evidence>
<evidence type="ECO:0000256" key="2">
    <source>
        <dbReference type="ARBA" id="ARBA00023002"/>
    </source>
</evidence>
<evidence type="ECO:0000313" key="5">
    <source>
        <dbReference type="EMBL" id="MFD1641842.1"/>
    </source>
</evidence>
<keyword evidence="6" id="KW-1185">Reference proteome</keyword>
<dbReference type="Pfam" id="PF01625">
    <property type="entry name" value="PMSR"/>
    <property type="match status" value="1"/>
</dbReference>
<reference evidence="5 6" key="1">
    <citation type="journal article" date="2019" name="Int. J. Syst. Evol. Microbiol.">
        <title>The Global Catalogue of Microorganisms (GCM) 10K type strain sequencing project: providing services to taxonomists for standard genome sequencing and annotation.</title>
        <authorList>
            <consortium name="The Broad Institute Genomics Platform"/>
            <consortium name="The Broad Institute Genome Sequencing Center for Infectious Disease"/>
            <person name="Wu L."/>
            <person name="Ma J."/>
        </authorList>
    </citation>
    <scope>NUCLEOTIDE SEQUENCE [LARGE SCALE GENOMIC DNA]</scope>
    <source>
        <strain evidence="5 6">CGMCC 1.10593</strain>
    </source>
</reference>
<dbReference type="EMBL" id="JBHUDM010000002">
    <property type="protein sequence ID" value="MFD1641842.1"/>
    <property type="molecule type" value="Genomic_DNA"/>
</dbReference>
<dbReference type="RefSeq" id="WP_256395777.1">
    <property type="nucleotide sequence ID" value="NZ_JANHDJ010000002.1"/>
</dbReference>
<dbReference type="InterPro" id="IPR002569">
    <property type="entry name" value="Met_Sox_Rdtase_MsrA_dom"/>
</dbReference>
<dbReference type="InterPro" id="IPR036509">
    <property type="entry name" value="Met_Sox_Rdtase_MsrA_sf"/>
</dbReference>
<dbReference type="Gene3D" id="3.30.1060.10">
    <property type="entry name" value="Peptide methionine sulphoxide reductase MsrA"/>
    <property type="match status" value="1"/>
</dbReference>
<comment type="caution">
    <text evidence="5">The sequence shown here is derived from an EMBL/GenBank/DDBJ whole genome shotgun (WGS) entry which is preliminary data.</text>
</comment>
<keyword evidence="2 5" id="KW-0560">Oxidoreductase</keyword>
<organism evidence="5 6">
    <name type="scientific">Halohasta litorea</name>
    <dbReference type="NCBI Taxonomy" id="869891"/>
    <lineage>
        <taxon>Archaea</taxon>
        <taxon>Methanobacteriati</taxon>
        <taxon>Methanobacteriota</taxon>
        <taxon>Stenosarchaea group</taxon>
        <taxon>Halobacteria</taxon>
        <taxon>Halobacteriales</taxon>
        <taxon>Haloferacaceae</taxon>
        <taxon>Halohasta</taxon>
    </lineage>
</organism>
<protein>
    <recommendedName>
        <fullName evidence="1">peptide-methionine (S)-S-oxide reductase</fullName>
        <ecNumber evidence="1">1.8.4.11</ecNumber>
    </recommendedName>
</protein>
<evidence type="ECO:0000313" key="6">
    <source>
        <dbReference type="Proteomes" id="UP001597052"/>
    </source>
</evidence>
<accession>A0ABD6D6V5</accession>
<dbReference type="PANTHER" id="PTHR43774">
    <property type="entry name" value="PEPTIDE METHIONINE SULFOXIDE REDUCTASE"/>
    <property type="match status" value="1"/>
</dbReference>
<proteinExistence type="predicted"/>
<dbReference type="SUPFAM" id="SSF55068">
    <property type="entry name" value="Peptide methionine sulfoxide reductase"/>
    <property type="match status" value="1"/>
</dbReference>
<sequence>MSPTPSTIQEYDRAAPSPEQTETATFALGCFWGPDARFGALEGVVRTRVGYAGGTKADPTYHDLGEHSEAFQVDYDPEQRSFKSLLDLAFRSHDHTRQPSSIQYQNIVFASTAEQADAIASYLDARGLTREGIATRVEQLSRFHPAEDYHQKHSLRGRQSLLNTVEQAGYDDADIRESPAAAKLNGYAAGNDLPEGHDLGTSANRTVH</sequence>
<dbReference type="GO" id="GO:0008113">
    <property type="term" value="F:peptide-methionine (S)-S-oxide reductase activity"/>
    <property type="evidence" value="ECO:0007669"/>
    <property type="project" value="UniProtKB-EC"/>
</dbReference>